<dbReference type="GO" id="GO:0006606">
    <property type="term" value="P:protein import into nucleus"/>
    <property type="evidence" value="ECO:0007669"/>
    <property type="project" value="TreeGrafter"/>
</dbReference>
<evidence type="ECO:0000256" key="3">
    <source>
        <dbReference type="ARBA" id="ARBA00022927"/>
    </source>
</evidence>
<dbReference type="InterPro" id="IPR016024">
    <property type="entry name" value="ARM-type_fold"/>
</dbReference>
<evidence type="ECO:0000256" key="2">
    <source>
        <dbReference type="ARBA" id="ARBA00022448"/>
    </source>
</evidence>
<keyword evidence="7" id="KW-1185">Reference proteome</keyword>
<dbReference type="PROSITE" id="PS50166">
    <property type="entry name" value="IMPORTIN_B_NT"/>
    <property type="match status" value="1"/>
</dbReference>
<accession>A0AAV5QSS0</accession>
<evidence type="ECO:0000313" key="6">
    <source>
        <dbReference type="EMBL" id="GMM37183.1"/>
    </source>
</evidence>
<name>A0AAV5QSS0_9ASCO</name>
<dbReference type="Gene3D" id="1.25.10.10">
    <property type="entry name" value="Leucine-rich Repeat Variant"/>
    <property type="match status" value="1"/>
</dbReference>
<evidence type="ECO:0000256" key="4">
    <source>
        <dbReference type="ARBA" id="ARBA00023242"/>
    </source>
</evidence>
<keyword evidence="3" id="KW-0653">Protein transport</keyword>
<dbReference type="Pfam" id="PF03810">
    <property type="entry name" value="IBN_N"/>
    <property type="match status" value="1"/>
</dbReference>
<evidence type="ECO:0000259" key="5">
    <source>
        <dbReference type="PROSITE" id="PS50166"/>
    </source>
</evidence>
<dbReference type="GO" id="GO:0031267">
    <property type="term" value="F:small GTPase binding"/>
    <property type="evidence" value="ECO:0007669"/>
    <property type="project" value="InterPro"/>
</dbReference>
<dbReference type="InterPro" id="IPR001494">
    <property type="entry name" value="Importin-beta_N"/>
</dbReference>
<gene>
    <name evidence="6" type="ORF">DASC09_045080</name>
</gene>
<dbReference type="PANTHER" id="PTHR10997">
    <property type="entry name" value="IMPORTIN-7, 8, 11"/>
    <property type="match status" value="1"/>
</dbReference>
<proteinExistence type="predicted"/>
<dbReference type="Pfam" id="PF25018">
    <property type="entry name" value="HEAT_IPO9_c"/>
    <property type="match status" value="1"/>
</dbReference>
<dbReference type="RefSeq" id="XP_064854179.1">
    <property type="nucleotide sequence ID" value="XM_064998107.1"/>
</dbReference>
<protein>
    <submittedName>
        <fullName evidence="6">Kap114 protein</fullName>
    </submittedName>
</protein>
<feature type="domain" description="Importin N-terminal" evidence="5">
    <location>
        <begin position="23"/>
        <end position="101"/>
    </location>
</feature>
<sequence>MENLLLDIIYKSQLPDNNVRSQAERGFFAAISENPSAVASALINISLNQQSDSIVKQSALVYLKRVVALHWSIGFESFAGNPVTQETKVFIRSSLLRLVSETETTKLRNAASNIIVMISVVDYPDEWPDLIKILYSLIDNSSSNVTQNSLLGGLNVLHDLFDELITEEQFFEGFVGANTLKYCIELLAAPSAPIIGSDNYSFVPLVIKNQVAKLFEVVLKQIQGPEVFSNPSRAALAAEFLPKCLELILNLVKEQFNYVTEILNTNINILNIENVLFTHKLYDILTFMIDSYKRKLFNDQSRAMIQELVVNHIANLSRFYYNISIASEAEANPEKFIVHTKKDEADFVDPSTALNNLVTQIIQIMGSLSDCLLVNNPSSLRSLLNSFVIFNTVPIETYELYIDNFNLFVTDETEMSGSFTVRNSVSDYLSEVQSEDAAAFLEASLMLLSDQSVSGNWRNKESLLSMLESLFLNEDDNTTLPGNISFEAVLESLLSHSSNSNENPMVIARSVLVLAKYLEKFGQNVSNFNELSYKALTSNLSTAANIKNSDVIKADGIANDANFDKESNDCIKIIQSAALISLTYFNSFLKFDDKSLNVQIQHVIHQIMHFLVDEAEEDTPAVLLESLTISINIDLKSSQAGTDDITLIFKIAGVDFSNIMNVQTAKDSLETLLTDIAEEDYLKQCEFGLPSLIEILNESKATGDNIEFSPKLYMALELLNIFIDNRPSERDLPESLFNFIFAPLTGLLIHSVDDQILQIGGEVFNTVLVNANERYFLDFKSNANKNGIQIALQILEKFLSPTLSDSAAMSVGSIVVSIVQKFKYQLNDYMPKILESATRRLLIANHPIIIENLMTVFCYLVLLSPEETLNFLGSLSFPFFEPPTPGAAKYDNSPVEKKNGIEVVLPIWLDSFTSTGGAEKIKQNVNALGKIFLAKDSRVENLIVKGDLIPNQNNPDIIITRSMAKKMPMNFTQISASTKILKLFLQELSFLSQQPDTNDYVTTTEEVAAGGDEDEWEDVGDIGIPTFNKLKSFVEDDEKNTSLDDESSQDLKIIITSFLKECIQSGGDFQKFYEQLNDNEKKTIATTMC</sequence>
<dbReference type="EMBL" id="BTFZ01000011">
    <property type="protein sequence ID" value="GMM37183.1"/>
    <property type="molecule type" value="Genomic_DNA"/>
</dbReference>
<reference evidence="6 7" key="1">
    <citation type="journal article" date="2023" name="Elife">
        <title>Identification of key yeast species and microbe-microbe interactions impacting larval growth of Drosophila in the wild.</title>
        <authorList>
            <person name="Mure A."/>
            <person name="Sugiura Y."/>
            <person name="Maeda R."/>
            <person name="Honda K."/>
            <person name="Sakurai N."/>
            <person name="Takahashi Y."/>
            <person name="Watada M."/>
            <person name="Katoh T."/>
            <person name="Gotoh A."/>
            <person name="Gotoh Y."/>
            <person name="Taniguchi I."/>
            <person name="Nakamura K."/>
            <person name="Hayashi T."/>
            <person name="Katayama T."/>
            <person name="Uemura T."/>
            <person name="Hattori Y."/>
        </authorList>
    </citation>
    <scope>NUCLEOTIDE SEQUENCE [LARGE SCALE GENOMIC DNA]</scope>
    <source>
        <strain evidence="6 7">SC-9</strain>
    </source>
</reference>
<comment type="caution">
    <text evidence="6">The sequence shown here is derived from an EMBL/GenBank/DDBJ whole genome shotgun (WGS) entry which is preliminary data.</text>
</comment>
<dbReference type="PANTHER" id="PTHR10997:SF9">
    <property type="entry name" value="IMPORTIN-9"/>
    <property type="match status" value="1"/>
</dbReference>
<keyword evidence="4" id="KW-0539">Nucleus</keyword>
<comment type="subcellular location">
    <subcellularLocation>
        <location evidence="1">Nucleus</location>
    </subcellularLocation>
</comment>
<dbReference type="GO" id="GO:0005829">
    <property type="term" value="C:cytosol"/>
    <property type="evidence" value="ECO:0007669"/>
    <property type="project" value="TreeGrafter"/>
</dbReference>
<dbReference type="Proteomes" id="UP001360560">
    <property type="component" value="Unassembled WGS sequence"/>
</dbReference>
<dbReference type="AlphaFoldDB" id="A0AAV5QSS0"/>
<keyword evidence="2" id="KW-0813">Transport</keyword>
<dbReference type="InterPro" id="IPR011989">
    <property type="entry name" value="ARM-like"/>
</dbReference>
<organism evidence="6 7">
    <name type="scientific">Saccharomycopsis crataegensis</name>
    <dbReference type="NCBI Taxonomy" id="43959"/>
    <lineage>
        <taxon>Eukaryota</taxon>
        <taxon>Fungi</taxon>
        <taxon>Dikarya</taxon>
        <taxon>Ascomycota</taxon>
        <taxon>Saccharomycotina</taxon>
        <taxon>Saccharomycetes</taxon>
        <taxon>Saccharomycopsidaceae</taxon>
        <taxon>Saccharomycopsis</taxon>
    </lineage>
</organism>
<dbReference type="GO" id="GO:0005635">
    <property type="term" value="C:nuclear envelope"/>
    <property type="evidence" value="ECO:0007669"/>
    <property type="project" value="TreeGrafter"/>
</dbReference>
<dbReference type="SUPFAM" id="SSF48371">
    <property type="entry name" value="ARM repeat"/>
    <property type="match status" value="1"/>
</dbReference>
<dbReference type="GeneID" id="90075158"/>
<evidence type="ECO:0000313" key="7">
    <source>
        <dbReference type="Proteomes" id="UP001360560"/>
    </source>
</evidence>
<evidence type="ECO:0000256" key="1">
    <source>
        <dbReference type="ARBA" id="ARBA00004123"/>
    </source>
</evidence>
<dbReference type="InterPro" id="IPR056840">
    <property type="entry name" value="HEAT_IPO9_central"/>
</dbReference>